<dbReference type="Pfam" id="PF00565">
    <property type="entry name" value="SNase"/>
    <property type="match status" value="1"/>
</dbReference>
<sequence>MSFLKAQIPFSSARQAILYISCLILSLMINLPVQAQSQSELIKKLDFSQPVEIFAINKDGDFILKSGQTLRSAELNLPSTQDCDRLAQVCSITKKIRDYYTQNLVGRTVMIDQSTIFSDRYNRLHAHIQISGENWLQYTLLSLGLARVETLHPSPLTTPFLLAAEATAREQKVGIWSLKAFEPLSVDIPKSKMDRFQIIEGTIQETADVKGVIYLNFGDNWREDFTIKLPADIRRKFVDKGQSLLGLKDHRIRIRGWLFWENGPMISLYHPEQLEILTPQ</sequence>
<dbReference type="RefSeq" id="WP_380248366.1">
    <property type="nucleotide sequence ID" value="NZ_JBHUII010000001.1"/>
</dbReference>
<dbReference type="Gene3D" id="2.40.50.90">
    <property type="match status" value="1"/>
</dbReference>
<evidence type="ECO:0000313" key="3">
    <source>
        <dbReference type="Proteomes" id="UP001597294"/>
    </source>
</evidence>
<feature type="domain" description="TNase-like" evidence="1">
    <location>
        <begin position="59"/>
        <end position="178"/>
    </location>
</feature>
<evidence type="ECO:0000313" key="2">
    <source>
        <dbReference type="EMBL" id="MFD2204610.1"/>
    </source>
</evidence>
<dbReference type="SUPFAM" id="SSF50199">
    <property type="entry name" value="Staphylococcal nuclease"/>
    <property type="match status" value="1"/>
</dbReference>
<gene>
    <name evidence="2" type="ORF">ACFSKO_03265</name>
</gene>
<dbReference type="EMBL" id="JBHUII010000001">
    <property type="protein sequence ID" value="MFD2204610.1"/>
    <property type="molecule type" value="Genomic_DNA"/>
</dbReference>
<proteinExistence type="predicted"/>
<accession>A0ABW5BI85</accession>
<evidence type="ECO:0000259" key="1">
    <source>
        <dbReference type="PROSITE" id="PS50830"/>
    </source>
</evidence>
<protein>
    <submittedName>
        <fullName evidence="2">Thermonuclease family protein</fullName>
    </submittedName>
</protein>
<dbReference type="InterPro" id="IPR035437">
    <property type="entry name" value="SNase_OB-fold_sf"/>
</dbReference>
<dbReference type="PROSITE" id="PS50830">
    <property type="entry name" value="TNASE_3"/>
    <property type="match status" value="1"/>
</dbReference>
<name>A0ABW5BI85_9PROT</name>
<comment type="caution">
    <text evidence="2">The sequence shown here is derived from an EMBL/GenBank/DDBJ whole genome shotgun (WGS) entry which is preliminary data.</text>
</comment>
<dbReference type="Proteomes" id="UP001597294">
    <property type="component" value="Unassembled WGS sequence"/>
</dbReference>
<organism evidence="2 3">
    <name type="scientific">Kiloniella antarctica</name>
    <dbReference type="NCBI Taxonomy" id="1550907"/>
    <lineage>
        <taxon>Bacteria</taxon>
        <taxon>Pseudomonadati</taxon>
        <taxon>Pseudomonadota</taxon>
        <taxon>Alphaproteobacteria</taxon>
        <taxon>Rhodospirillales</taxon>
        <taxon>Kiloniellaceae</taxon>
        <taxon>Kiloniella</taxon>
    </lineage>
</organism>
<keyword evidence="3" id="KW-1185">Reference proteome</keyword>
<dbReference type="InterPro" id="IPR016071">
    <property type="entry name" value="Staphylococal_nuclease_OB-fold"/>
</dbReference>
<reference evidence="3" key="1">
    <citation type="journal article" date="2019" name="Int. J. Syst. Evol. Microbiol.">
        <title>The Global Catalogue of Microorganisms (GCM) 10K type strain sequencing project: providing services to taxonomists for standard genome sequencing and annotation.</title>
        <authorList>
            <consortium name="The Broad Institute Genomics Platform"/>
            <consortium name="The Broad Institute Genome Sequencing Center for Infectious Disease"/>
            <person name="Wu L."/>
            <person name="Ma J."/>
        </authorList>
    </citation>
    <scope>NUCLEOTIDE SEQUENCE [LARGE SCALE GENOMIC DNA]</scope>
    <source>
        <strain evidence="3">CGMCC 4.7192</strain>
    </source>
</reference>